<dbReference type="Proteomes" id="UP000475862">
    <property type="component" value="Unassembled WGS sequence"/>
</dbReference>
<keyword evidence="2" id="KW-1185">Reference proteome</keyword>
<protein>
    <submittedName>
        <fullName evidence="1">Uncharacterized protein</fullName>
    </submittedName>
</protein>
<sequence length="296" mass="34397">MLVAVAVYKILTKQDVNEVSILSLVSSPFLYQYIHYLFLYYGTIFNKQILADITNIYSNFNNLLIIVSSMKLMSRLVKYVAKSETRQPFAFFCLISQKIKQTEKLFIKCVYYLVIKVELIDSSMIVGVNGEKWLSEIKILVVLEECLDVLYIICTGTVISAWNNDEQHTLLEADNGGGRKYFVTKFCNSQLLKFEKSFPETNYLIVYENICLKFKNNNQKIILNVFHFKLKKSRQVATALLYIREWGGPRTRIPLALTFGDIFKTFYTDMGMYPKHNYQSSPDVRMELKKTSSIKN</sequence>
<dbReference type="AlphaFoldDB" id="A0A6G0TY85"/>
<accession>A0A6G0TY85</accession>
<organism evidence="1 2">
    <name type="scientific">Aphis glycines</name>
    <name type="common">Soybean aphid</name>
    <dbReference type="NCBI Taxonomy" id="307491"/>
    <lineage>
        <taxon>Eukaryota</taxon>
        <taxon>Metazoa</taxon>
        <taxon>Ecdysozoa</taxon>
        <taxon>Arthropoda</taxon>
        <taxon>Hexapoda</taxon>
        <taxon>Insecta</taxon>
        <taxon>Pterygota</taxon>
        <taxon>Neoptera</taxon>
        <taxon>Paraneoptera</taxon>
        <taxon>Hemiptera</taxon>
        <taxon>Sternorrhyncha</taxon>
        <taxon>Aphidomorpha</taxon>
        <taxon>Aphidoidea</taxon>
        <taxon>Aphididae</taxon>
        <taxon>Aphidini</taxon>
        <taxon>Aphis</taxon>
        <taxon>Aphis</taxon>
    </lineage>
</organism>
<evidence type="ECO:0000313" key="2">
    <source>
        <dbReference type="Proteomes" id="UP000475862"/>
    </source>
</evidence>
<gene>
    <name evidence="1" type="ORF">AGLY_004497</name>
</gene>
<reference evidence="1 2" key="1">
    <citation type="submission" date="2019-08" db="EMBL/GenBank/DDBJ databases">
        <title>The genome of the soybean aphid Biotype 1, its phylome, world population structure and adaptation to the North American continent.</title>
        <authorList>
            <person name="Giordano R."/>
            <person name="Donthu R.K."/>
            <person name="Hernandez A.G."/>
            <person name="Wright C.L."/>
            <person name="Zimin A.V."/>
        </authorList>
    </citation>
    <scope>NUCLEOTIDE SEQUENCE [LARGE SCALE GENOMIC DNA]</scope>
    <source>
        <tissue evidence="1">Whole aphids</tissue>
    </source>
</reference>
<evidence type="ECO:0000313" key="1">
    <source>
        <dbReference type="EMBL" id="KAE9541252.1"/>
    </source>
</evidence>
<name>A0A6G0TY85_APHGL</name>
<dbReference type="EMBL" id="VYZN01000013">
    <property type="protein sequence ID" value="KAE9541252.1"/>
    <property type="molecule type" value="Genomic_DNA"/>
</dbReference>
<proteinExistence type="predicted"/>
<comment type="caution">
    <text evidence="1">The sequence shown here is derived from an EMBL/GenBank/DDBJ whole genome shotgun (WGS) entry which is preliminary data.</text>
</comment>